<proteinExistence type="predicted"/>
<accession>A0A132MNP5</accession>
<dbReference type="EMBL" id="JYIK01001098">
    <property type="protein sequence ID" value="KWX06540.1"/>
    <property type="molecule type" value="Genomic_DNA"/>
</dbReference>
<dbReference type="EMBL" id="LAXD01000001">
    <property type="protein sequence ID" value="KWW99031.1"/>
    <property type="molecule type" value="Genomic_DNA"/>
</dbReference>
<dbReference type="PATRIC" id="fig|1469144.10.peg.765"/>
<dbReference type="AlphaFoldDB" id="A0A132MNP5"/>
<reference evidence="2" key="4">
    <citation type="submission" date="2015-04" db="EMBL/GenBank/DDBJ databases">
        <title>Physiological reanalysis, assessment of diazotrophy, and genome sequences of multiple isolates of Streptomyces thermoautotrophicus.</title>
        <authorList>
            <person name="MacKellar D.C."/>
            <person name="Lieber L."/>
            <person name="Norman J."/>
            <person name="Bolger A."/>
            <person name="Tobin C."/>
            <person name="Murray J.W."/>
            <person name="Woodward J."/>
            <person name="Friesen M."/>
            <person name="Prell J."/>
        </authorList>
    </citation>
    <scope>NUCLEOTIDE SEQUENCE [LARGE SCALE GENOMIC DNA]</scope>
    <source>
        <strain evidence="2">H1</strain>
    </source>
</reference>
<reference evidence="5" key="2">
    <citation type="submission" date="2015-02" db="EMBL/GenBank/DDBJ databases">
        <title>Physiological reanalysis, assessment of diazotrophy, and genome sequences of multiple isolates of Streptomyces thermoautotrophicus.</title>
        <authorList>
            <person name="MacKellar D.C."/>
            <person name="Lieber L."/>
            <person name="Norman J."/>
            <person name="Bolger A."/>
            <person name="Tobin C."/>
            <person name="Murray J.W."/>
            <person name="Friesen M."/>
            <person name="Prell J."/>
        </authorList>
    </citation>
    <scope>NUCLEOTIDE SEQUENCE [LARGE SCALE GENOMIC DNA]</scope>
    <source>
        <strain evidence="5">UBT1</strain>
    </source>
</reference>
<comment type="caution">
    <text evidence="2">The sequence shown here is derived from an EMBL/GenBank/DDBJ whole genome shotgun (WGS) entry which is preliminary data.</text>
</comment>
<evidence type="ECO:0000313" key="4">
    <source>
        <dbReference type="Proteomes" id="UP000070188"/>
    </source>
</evidence>
<evidence type="ECO:0000256" key="1">
    <source>
        <dbReference type="SAM" id="MobiDB-lite"/>
    </source>
</evidence>
<reference evidence="3" key="1">
    <citation type="submission" date="2015-02" db="EMBL/GenBank/DDBJ databases">
        <title>Physiological reanalysis, assessment of diazotrophy, and genome sequences of multiple isolates of Streptomyces thermoautotrophicus.</title>
        <authorList>
            <person name="MacKellar D.C."/>
            <person name="Lieber L."/>
            <person name="Norman J."/>
            <person name="Bolger A."/>
            <person name="Tobin C."/>
            <person name="Murray J.W."/>
            <person name="Prell J."/>
        </authorList>
    </citation>
    <scope>NUCLEOTIDE SEQUENCE [LARGE SCALE GENOMIC DNA]</scope>
    <source>
        <strain evidence="3">UBT1</strain>
    </source>
</reference>
<dbReference type="Proteomes" id="UP000070598">
    <property type="component" value="Unassembled WGS sequence"/>
</dbReference>
<evidence type="ECO:0000313" key="3">
    <source>
        <dbReference type="EMBL" id="KWX06540.1"/>
    </source>
</evidence>
<reference evidence="4" key="3">
    <citation type="submission" date="2015-04" db="EMBL/GenBank/DDBJ databases">
        <title>Physiological reanalysis, assessment of diazotrophy, and genome sequences of multiple isolates of Streptomyces thermoautotrophicus.</title>
        <authorList>
            <person name="MacKellar D.C."/>
            <person name="Lieber L."/>
            <person name="Norman J."/>
            <person name="Bolger A."/>
            <person name="Tobin C."/>
            <person name="Murray J.W."/>
            <person name="Chang R."/>
            <person name="Ford T."/>
            <person name="Nguyen P.Q."/>
            <person name="Woodward J."/>
            <person name="Permingeat H."/>
            <person name="Joshi N.S."/>
            <person name="Silver P.A."/>
            <person name="Usadel B."/>
            <person name="Rutherford A.W."/>
            <person name="Friesen M."/>
            <person name="Prell J."/>
        </authorList>
    </citation>
    <scope>NUCLEOTIDE SEQUENCE [LARGE SCALE GENOMIC DNA]</scope>
    <source>
        <strain evidence="4">H1</strain>
    </source>
</reference>
<gene>
    <name evidence="2" type="ORF">LI90_663</name>
    <name evidence="3" type="ORF">TR74_21725</name>
</gene>
<evidence type="ECO:0000313" key="5">
    <source>
        <dbReference type="Proteomes" id="UP000070598"/>
    </source>
</evidence>
<dbReference type="Proteomes" id="UP000070188">
    <property type="component" value="Unassembled WGS sequence"/>
</dbReference>
<organism evidence="2 4">
    <name type="scientific">Carbonactinospora thermoautotrophica</name>
    <dbReference type="NCBI Taxonomy" id="1469144"/>
    <lineage>
        <taxon>Bacteria</taxon>
        <taxon>Bacillati</taxon>
        <taxon>Actinomycetota</taxon>
        <taxon>Actinomycetes</taxon>
        <taxon>Kitasatosporales</taxon>
        <taxon>Carbonactinosporaceae</taxon>
        <taxon>Carbonactinospora</taxon>
    </lineage>
</organism>
<name>A0A132MNP5_9ACTN</name>
<protein>
    <submittedName>
        <fullName evidence="2">Uncharacterized protein</fullName>
    </submittedName>
</protein>
<sequence>MWRHLGVVTPEAIAHVCAAARALLALVNSGPNADALEAAAEGRPVPDLPDAFVAYAAEAEDSIGALAALLRATRAGLPVLPANLIARARHLAEGKDEPWQVASDPEFDGPAWLLHRQVSALAFGVRRIDETYLRSILATAPLPFVDDLIDQRIIQGDVTELIHELESTRRDYLLARLSPGKLDDDALARLGWSDEQRRRALLEGDEVPPEPDGHDLWSALAALRDGGWSALDDLGDLVPAEDRPVVAALHQAHLSGQVDAALAADRTLWPLLESVLPEEKPIRPLTAFHAWAGMRRAYELLVDGHAAQPHNPRGNPQLLNQAYAQAKLLMTRTLPKKAWLLRLEAGNLLAYLLAFGSRLAEAKDLLISLREDYRNGAKKRMVPNTAWAALKANLSLLNKWSERQYVTREEVREEAMNPYFVLGLPHGSPEWNRRWAQLRRSLDTDGKIVINRAKDRIKASAQAGRSLPFFAVPLDMAALRAPENATGLLRPAPRPLPRRTDRPSPEEQAWSRRAAATELLARLRDRRRQDGGDRT</sequence>
<keyword evidence="4" id="KW-1185">Reference proteome</keyword>
<feature type="region of interest" description="Disordered" evidence="1">
    <location>
        <begin position="485"/>
        <end position="512"/>
    </location>
</feature>
<evidence type="ECO:0000313" key="2">
    <source>
        <dbReference type="EMBL" id="KWW99031.1"/>
    </source>
</evidence>